<comment type="caution">
    <text evidence="2">The sequence shown here is derived from an EMBL/GenBank/DDBJ whole genome shotgun (WGS) entry which is preliminary data.</text>
</comment>
<sequence>MRSQTVLALASIVGHASATGILLPLYVYPSAVFNDGAANWQPALSAIASDTSTPWLVVINPDDGPGAGQPGNADPNYVSGVSQLNAHANVRTVGYVHTTSSTVPLAELEANITIWKNWDTSSSNISVDGIFFDESSANATYLTAATTFARQAFGRPITTVCNFGVAAAAQFYDICDVVVAFESCLNCAGAPPYQSQTTISANIPAGDQGKAAILVHDFTGTAQDGSPANTALLQQYVDTLVSNGVGWTYFTSAGYDSITTAPATVGALAAAVAILQPLSGGELRTPRRARMIESLRIFSQRHIFTWTHDTHYVTGSQWVLILHAPVCSASNMSFTRAISSTARPLARSRLAATRTYATTLPPQPPGLEPPVKAGGKGTVYFIGAALAAGAGYYYYSQNPERVDALAHKAKAEEELAVKHAKEMGNNAMAAGQDRLAAARSSVNGSLKDARDASNRVVADADARAHKVAADAGAQYDAAKAGAQQKLNSARSSSENLYNDARANAKTKADEAKAGWFSWLGWGKAKTEEGKEKLVEGKEKMAKEGANAAGDAQKKLEKHA</sequence>
<dbReference type="Proteomes" id="UP001218218">
    <property type="component" value="Unassembled WGS sequence"/>
</dbReference>
<reference evidence="2" key="1">
    <citation type="submission" date="2023-03" db="EMBL/GenBank/DDBJ databases">
        <title>Massive genome expansion in bonnet fungi (Mycena s.s.) driven by repeated elements and novel gene families across ecological guilds.</title>
        <authorList>
            <consortium name="Lawrence Berkeley National Laboratory"/>
            <person name="Harder C.B."/>
            <person name="Miyauchi S."/>
            <person name="Viragh M."/>
            <person name="Kuo A."/>
            <person name="Thoen E."/>
            <person name="Andreopoulos B."/>
            <person name="Lu D."/>
            <person name="Skrede I."/>
            <person name="Drula E."/>
            <person name="Henrissat B."/>
            <person name="Morin E."/>
            <person name="Kohler A."/>
            <person name="Barry K."/>
            <person name="LaButti K."/>
            <person name="Morin E."/>
            <person name="Salamov A."/>
            <person name="Lipzen A."/>
            <person name="Mereny Z."/>
            <person name="Hegedus B."/>
            <person name="Baldrian P."/>
            <person name="Stursova M."/>
            <person name="Weitz H."/>
            <person name="Taylor A."/>
            <person name="Grigoriev I.V."/>
            <person name="Nagy L.G."/>
            <person name="Martin F."/>
            <person name="Kauserud H."/>
        </authorList>
    </citation>
    <scope>NUCLEOTIDE SEQUENCE</scope>
    <source>
        <strain evidence="2">CBHHK002</strain>
    </source>
</reference>
<dbReference type="AlphaFoldDB" id="A0AAD7A6R5"/>
<name>A0AAD7A6R5_9AGAR</name>
<evidence type="ECO:0000313" key="2">
    <source>
        <dbReference type="EMBL" id="KAJ7350341.1"/>
    </source>
</evidence>
<accession>A0AAD7A6R5</accession>
<evidence type="ECO:0000313" key="3">
    <source>
        <dbReference type="Proteomes" id="UP001218218"/>
    </source>
</evidence>
<gene>
    <name evidence="2" type="ORF">DFH08DRAFT_1078599</name>
</gene>
<keyword evidence="3" id="KW-1185">Reference proteome</keyword>
<dbReference type="InterPro" id="IPR021986">
    <property type="entry name" value="Spherulin4"/>
</dbReference>
<evidence type="ECO:0000256" key="1">
    <source>
        <dbReference type="SAM" id="MobiDB-lite"/>
    </source>
</evidence>
<organism evidence="2 3">
    <name type="scientific">Mycena albidolilacea</name>
    <dbReference type="NCBI Taxonomy" id="1033008"/>
    <lineage>
        <taxon>Eukaryota</taxon>
        <taxon>Fungi</taxon>
        <taxon>Dikarya</taxon>
        <taxon>Basidiomycota</taxon>
        <taxon>Agaricomycotina</taxon>
        <taxon>Agaricomycetes</taxon>
        <taxon>Agaricomycetidae</taxon>
        <taxon>Agaricales</taxon>
        <taxon>Marasmiineae</taxon>
        <taxon>Mycenaceae</taxon>
        <taxon>Mycena</taxon>
    </lineage>
</organism>
<feature type="region of interest" description="Disordered" evidence="1">
    <location>
        <begin position="537"/>
        <end position="559"/>
    </location>
</feature>
<dbReference type="PANTHER" id="PTHR35040">
    <property type="match status" value="1"/>
</dbReference>
<dbReference type="PANTHER" id="PTHR35040:SF9">
    <property type="entry name" value="4-LIKE CELL SURFACE PROTEIN, PUTATIVE (AFU_ORTHOLOGUE AFUA_4G14080)-RELATED"/>
    <property type="match status" value="1"/>
</dbReference>
<protein>
    <submittedName>
        <fullName evidence="2">Spherulation-specific family 4-domain-containing protein</fullName>
    </submittedName>
</protein>
<proteinExistence type="predicted"/>
<dbReference type="EMBL" id="JARIHO010000014">
    <property type="protein sequence ID" value="KAJ7350341.1"/>
    <property type="molecule type" value="Genomic_DNA"/>
</dbReference>
<dbReference type="Pfam" id="PF12138">
    <property type="entry name" value="Spherulin4"/>
    <property type="match status" value="1"/>
</dbReference>